<feature type="transmembrane region" description="Helical" evidence="5">
    <location>
        <begin position="212"/>
        <end position="229"/>
    </location>
</feature>
<dbReference type="InterPro" id="IPR036513">
    <property type="entry name" value="STAS_dom_sf"/>
</dbReference>
<evidence type="ECO:0000256" key="2">
    <source>
        <dbReference type="ARBA" id="ARBA00022692"/>
    </source>
</evidence>
<sequence>MRAGISFLLLSAASADSVLGFGVPSSSAVRGGGFLRPLRSLANRPSQVEDVVANSKSIGILGDLDAAKVVPATAAGAAVALAMVPEAVAFSFVAGVNPLVGLWTTVTLGFVAAAFGGRAGICSSASGACAVVVAALCRSHGPAYLSGCAMLAGLLQAGAGLLGAGKFIRLVPHPVMLGFVNGLALVMTRAQMGSFKDAATGAFLRVTDPVGAGTYGIAALTMLLVRYVFPKIKNKFVKKVPPTLGAVAVASVVARLCKLPVQTLADVAGAETFRGGLAVLPKLAWPAVPAADYLGVIFPYALTMAAVGCIESLLTMQLVDGIVDDGTRGSTRRECIGQGLGNVASGLAGGIGGCALLGQSLINVESGGGASRLSGMSMALLLGLGIVGAAPLLGAVPVPALTGVMLLVCQSTFSWSSLRIINKIPRVDAAVILLVSAVTVVEDLAKAVLVGTVACALSFAWKQSTSITASSTDNVKARTKTYSLRGPLFFGSSGQFAQLFSPKADPDDVVVDFSESRIMDHSGLEAVNELADRYGAAGKRVTLRGLSSDCAGLLSKLHEGGLPPYEIIAADPASDPVYEVAEDSKYYKDIPVPKPV</sequence>
<feature type="transmembrane region" description="Helical" evidence="5">
    <location>
        <begin position="175"/>
        <end position="192"/>
    </location>
</feature>
<accession>A0A7S1BEV7</accession>
<dbReference type="InterPro" id="IPR052706">
    <property type="entry name" value="Membrane-Transporter-like"/>
</dbReference>
<dbReference type="InterPro" id="IPR002645">
    <property type="entry name" value="STAS_dom"/>
</dbReference>
<evidence type="ECO:0000256" key="1">
    <source>
        <dbReference type="ARBA" id="ARBA00004141"/>
    </source>
</evidence>
<comment type="subcellular location">
    <subcellularLocation>
        <location evidence="1">Membrane</location>
        <topology evidence="1">Multi-pass membrane protein</topology>
    </subcellularLocation>
</comment>
<evidence type="ECO:0000256" key="5">
    <source>
        <dbReference type="SAM" id="Phobius"/>
    </source>
</evidence>
<feature type="transmembrane region" description="Helical" evidence="5">
    <location>
        <begin position="88"/>
        <end position="112"/>
    </location>
</feature>
<dbReference type="PROSITE" id="PS50801">
    <property type="entry name" value="STAS"/>
    <property type="match status" value="1"/>
</dbReference>
<name>A0A7S1BEV7_9STRA</name>
<dbReference type="InterPro" id="IPR011547">
    <property type="entry name" value="SLC26A/SulP_dom"/>
</dbReference>
<organism evidence="8">
    <name type="scientific">Corethron hystrix</name>
    <dbReference type="NCBI Taxonomy" id="216773"/>
    <lineage>
        <taxon>Eukaryota</taxon>
        <taxon>Sar</taxon>
        <taxon>Stramenopiles</taxon>
        <taxon>Ochrophyta</taxon>
        <taxon>Bacillariophyta</taxon>
        <taxon>Coscinodiscophyceae</taxon>
        <taxon>Corethrophycidae</taxon>
        <taxon>Corethrales</taxon>
        <taxon>Corethraceae</taxon>
        <taxon>Corethron</taxon>
    </lineage>
</organism>
<evidence type="ECO:0000313" key="8">
    <source>
        <dbReference type="EMBL" id="CAD8883178.1"/>
    </source>
</evidence>
<dbReference type="CDD" id="cd07042">
    <property type="entry name" value="STAS_SulP_like_sulfate_transporter"/>
    <property type="match status" value="1"/>
</dbReference>
<dbReference type="SUPFAM" id="SSF52091">
    <property type="entry name" value="SpoIIaa-like"/>
    <property type="match status" value="1"/>
</dbReference>
<keyword evidence="3 5" id="KW-1133">Transmembrane helix</keyword>
<evidence type="ECO:0000256" key="3">
    <source>
        <dbReference type="ARBA" id="ARBA00022989"/>
    </source>
</evidence>
<dbReference type="GO" id="GO:0016020">
    <property type="term" value="C:membrane"/>
    <property type="evidence" value="ECO:0007669"/>
    <property type="project" value="UniProtKB-SubCell"/>
</dbReference>
<protein>
    <recommendedName>
        <fullName evidence="7">STAS domain-containing protein</fullName>
    </recommendedName>
</protein>
<feature type="transmembrane region" description="Helical" evidence="5">
    <location>
        <begin position="143"/>
        <end position="163"/>
    </location>
</feature>
<reference evidence="8" key="1">
    <citation type="submission" date="2021-01" db="EMBL/GenBank/DDBJ databases">
        <authorList>
            <person name="Corre E."/>
            <person name="Pelletier E."/>
            <person name="Niang G."/>
            <person name="Scheremetjew M."/>
            <person name="Finn R."/>
            <person name="Kale V."/>
            <person name="Holt S."/>
            <person name="Cochrane G."/>
            <person name="Meng A."/>
            <person name="Brown T."/>
            <person name="Cohen L."/>
        </authorList>
    </citation>
    <scope>NUCLEOTIDE SEQUENCE</scope>
    <source>
        <strain evidence="8">308</strain>
    </source>
</reference>
<proteinExistence type="predicted"/>
<feature type="signal peptide" evidence="6">
    <location>
        <begin position="1"/>
        <end position="20"/>
    </location>
</feature>
<dbReference type="AlphaFoldDB" id="A0A7S1BEV7"/>
<evidence type="ECO:0000256" key="6">
    <source>
        <dbReference type="SAM" id="SignalP"/>
    </source>
</evidence>
<dbReference type="PANTHER" id="PTHR43310:SF1">
    <property type="entry name" value="SULFATE TRANSPORTER YBAR-RELATED"/>
    <property type="match status" value="1"/>
</dbReference>
<evidence type="ECO:0000259" key="7">
    <source>
        <dbReference type="PROSITE" id="PS50801"/>
    </source>
</evidence>
<dbReference type="PANTHER" id="PTHR43310">
    <property type="entry name" value="SULFATE TRANSPORTER YBAR-RELATED"/>
    <property type="match status" value="1"/>
</dbReference>
<feature type="domain" description="STAS" evidence="7">
    <location>
        <begin position="482"/>
        <end position="584"/>
    </location>
</feature>
<dbReference type="Pfam" id="PF00916">
    <property type="entry name" value="Sulfate_transp"/>
    <property type="match status" value="1"/>
</dbReference>
<dbReference type="Pfam" id="PF01740">
    <property type="entry name" value="STAS"/>
    <property type="match status" value="1"/>
</dbReference>
<keyword evidence="6" id="KW-0732">Signal</keyword>
<keyword evidence="2 5" id="KW-0812">Transmembrane</keyword>
<feature type="transmembrane region" description="Helical" evidence="5">
    <location>
        <begin position="373"/>
        <end position="394"/>
    </location>
</feature>
<keyword evidence="4 5" id="KW-0472">Membrane</keyword>
<gene>
    <name evidence="8" type="ORF">CHYS00102_LOCUS10373</name>
</gene>
<dbReference type="EMBL" id="HBFR01014209">
    <property type="protein sequence ID" value="CAD8883178.1"/>
    <property type="molecule type" value="Transcribed_RNA"/>
</dbReference>
<evidence type="ECO:0000256" key="4">
    <source>
        <dbReference type="ARBA" id="ARBA00023136"/>
    </source>
</evidence>
<feature type="chain" id="PRO_5044231937" description="STAS domain-containing protein" evidence="6">
    <location>
        <begin position="21"/>
        <end position="596"/>
    </location>
</feature>
<dbReference type="Gene3D" id="3.30.750.24">
    <property type="entry name" value="STAS domain"/>
    <property type="match status" value="1"/>
</dbReference>